<evidence type="ECO:0000313" key="4">
    <source>
        <dbReference type="Proteomes" id="UP000435187"/>
    </source>
</evidence>
<feature type="compositionally biased region" description="Basic and acidic residues" evidence="1">
    <location>
        <begin position="14"/>
        <end position="30"/>
    </location>
</feature>
<feature type="compositionally biased region" description="Acidic residues" evidence="1">
    <location>
        <begin position="105"/>
        <end position="123"/>
    </location>
</feature>
<keyword evidence="2" id="KW-1133">Transmembrane helix</keyword>
<dbReference type="AlphaFoldDB" id="A0A6N7R6H5"/>
<feature type="compositionally biased region" description="Basic residues" evidence="1">
    <location>
        <begin position="36"/>
        <end position="45"/>
    </location>
</feature>
<organism evidence="3 4">
    <name type="scientific">Gracilibacillus thailandensis</name>
    <dbReference type="NCBI Taxonomy" id="563735"/>
    <lineage>
        <taxon>Bacteria</taxon>
        <taxon>Bacillati</taxon>
        <taxon>Bacillota</taxon>
        <taxon>Bacilli</taxon>
        <taxon>Bacillales</taxon>
        <taxon>Bacillaceae</taxon>
        <taxon>Gracilibacillus</taxon>
    </lineage>
</organism>
<feature type="compositionally biased region" description="Basic and acidic residues" evidence="1">
    <location>
        <begin position="137"/>
        <end position="147"/>
    </location>
</feature>
<feature type="transmembrane region" description="Helical" evidence="2">
    <location>
        <begin position="49"/>
        <end position="70"/>
    </location>
</feature>
<evidence type="ECO:0000256" key="2">
    <source>
        <dbReference type="SAM" id="Phobius"/>
    </source>
</evidence>
<dbReference type="EMBL" id="WJEE01000091">
    <property type="protein sequence ID" value="MRI68718.1"/>
    <property type="molecule type" value="Genomic_DNA"/>
</dbReference>
<protein>
    <recommendedName>
        <fullName evidence="5">DUF4367 domain-containing protein</fullName>
    </recommendedName>
</protein>
<accession>A0A6N7R6H5</accession>
<sequence>MSHNEDELIKELKELKTNAQLDPEKKDSMKKALQQHAKKKRSRSKAKHTFIWLSTAAALLACSVTVYTLINNNQITLPAGDNEQNEEIGNAGEDAKDPNDMEGLGVEDPDADISGREEEETPEQDDHSGEGVSQQEFKVDQLGEEARTISVEGTEEETTVRNYRMEPYGIEYQVDTYYGEYAIEENTVRHHDKNNYTSIWLYVEKNATIEELANEFDARYNENFDNVSEIMEPNDGENPYSGLTQNAGSQKYYLYQIDENVLVIEYDQSNPEASDGSARLQTVIESIR</sequence>
<feature type="region of interest" description="Disordered" evidence="1">
    <location>
        <begin position="14"/>
        <end position="45"/>
    </location>
</feature>
<comment type="caution">
    <text evidence="3">The sequence shown here is derived from an EMBL/GenBank/DDBJ whole genome shotgun (WGS) entry which is preliminary data.</text>
</comment>
<evidence type="ECO:0000313" key="3">
    <source>
        <dbReference type="EMBL" id="MRI68718.1"/>
    </source>
</evidence>
<name>A0A6N7R6H5_9BACI</name>
<keyword evidence="2" id="KW-0812">Transmembrane</keyword>
<gene>
    <name evidence="3" type="ORF">GH885_20645</name>
</gene>
<keyword evidence="2" id="KW-0472">Membrane</keyword>
<dbReference type="Proteomes" id="UP000435187">
    <property type="component" value="Unassembled WGS sequence"/>
</dbReference>
<evidence type="ECO:0000256" key="1">
    <source>
        <dbReference type="SAM" id="MobiDB-lite"/>
    </source>
</evidence>
<reference evidence="3 4" key="1">
    <citation type="submission" date="2019-10" db="EMBL/GenBank/DDBJ databases">
        <title>Gracilibacillus salitolerans sp. nov., a moderate halophile isolated from a saline soil in northwest China.</title>
        <authorList>
            <person name="Gan L."/>
        </authorList>
    </citation>
    <scope>NUCLEOTIDE SEQUENCE [LARGE SCALE GENOMIC DNA]</scope>
    <source>
        <strain evidence="3 4">TP2-8</strain>
    </source>
</reference>
<evidence type="ECO:0008006" key="5">
    <source>
        <dbReference type="Google" id="ProtNLM"/>
    </source>
</evidence>
<proteinExistence type="predicted"/>
<dbReference type="RefSeq" id="WP_153837159.1">
    <property type="nucleotide sequence ID" value="NZ_JBHUMW010000024.1"/>
</dbReference>
<keyword evidence="4" id="KW-1185">Reference proteome</keyword>
<feature type="region of interest" description="Disordered" evidence="1">
    <location>
        <begin position="76"/>
        <end position="156"/>
    </location>
</feature>